<evidence type="ECO:0000256" key="3">
    <source>
        <dbReference type="ARBA" id="ARBA00022692"/>
    </source>
</evidence>
<keyword evidence="3 6" id="KW-0812">Transmembrane</keyword>
<reference evidence="8 9" key="1">
    <citation type="submission" date="2021-03" db="EMBL/GenBank/DDBJ databases">
        <title>Sequencing the genomes of 1000 actinobacteria strains.</title>
        <authorList>
            <person name="Klenk H.-P."/>
        </authorList>
    </citation>
    <scope>NUCLEOTIDE SEQUENCE [LARGE SCALE GENOMIC DNA]</scope>
    <source>
        <strain evidence="8 9">DSM 12936</strain>
    </source>
</reference>
<feature type="transmembrane region" description="Helical" evidence="6">
    <location>
        <begin position="181"/>
        <end position="202"/>
    </location>
</feature>
<protein>
    <submittedName>
        <fullName evidence="8">Osmoprotectant transport system permease protein</fullName>
    </submittedName>
</protein>
<dbReference type="PROSITE" id="PS50928">
    <property type="entry name" value="ABC_TM1"/>
    <property type="match status" value="1"/>
</dbReference>
<evidence type="ECO:0000256" key="4">
    <source>
        <dbReference type="ARBA" id="ARBA00022989"/>
    </source>
</evidence>
<keyword evidence="4 6" id="KW-1133">Transmembrane helix</keyword>
<gene>
    <name evidence="8" type="ORF">JOF54_001934</name>
</gene>
<organism evidence="8 9">
    <name type="scientific">Microlunatus capsulatus</name>
    <dbReference type="NCBI Taxonomy" id="99117"/>
    <lineage>
        <taxon>Bacteria</taxon>
        <taxon>Bacillati</taxon>
        <taxon>Actinomycetota</taxon>
        <taxon>Actinomycetes</taxon>
        <taxon>Propionibacteriales</taxon>
        <taxon>Propionibacteriaceae</taxon>
        <taxon>Microlunatus</taxon>
    </lineage>
</organism>
<evidence type="ECO:0000256" key="6">
    <source>
        <dbReference type="RuleBase" id="RU363032"/>
    </source>
</evidence>
<accession>A0ABS4Z8H5</accession>
<feature type="transmembrane region" description="Helical" evidence="6">
    <location>
        <begin position="132"/>
        <end position="161"/>
    </location>
</feature>
<dbReference type="PANTHER" id="PTHR30177">
    <property type="entry name" value="GLYCINE BETAINE/L-PROLINE TRANSPORT SYSTEM PERMEASE PROTEIN PROW"/>
    <property type="match status" value="1"/>
</dbReference>
<evidence type="ECO:0000256" key="5">
    <source>
        <dbReference type="ARBA" id="ARBA00023136"/>
    </source>
</evidence>
<sequence length="215" mass="22623">MNWGWIQNNLGEIASLLGQHVLLAVVPVVAALVIALPLGYLVFRTGKGANPILAVLGVIYSIPSLALFVALPVLLGTRILDPVNVAVALTIYSVALLVRSVVDGLRSVPPSVKQSASAVGFSRWGRLLRVELPLAMPVVFAGLRVVTVSNIALVTVAVLVASGGLGQLFLRGYNSIFYTPLIVGLVLTVLLALVADGIILLIQRGALPWARGRRA</sequence>
<dbReference type="CDD" id="cd06261">
    <property type="entry name" value="TM_PBP2"/>
    <property type="match status" value="1"/>
</dbReference>
<evidence type="ECO:0000259" key="7">
    <source>
        <dbReference type="PROSITE" id="PS50928"/>
    </source>
</evidence>
<evidence type="ECO:0000313" key="8">
    <source>
        <dbReference type="EMBL" id="MBP2417012.1"/>
    </source>
</evidence>
<keyword evidence="5 6" id="KW-0472">Membrane</keyword>
<dbReference type="InterPro" id="IPR051204">
    <property type="entry name" value="ABC_transp_perm/SBD"/>
</dbReference>
<dbReference type="Proteomes" id="UP000758168">
    <property type="component" value="Unassembled WGS sequence"/>
</dbReference>
<dbReference type="SUPFAM" id="SSF161098">
    <property type="entry name" value="MetI-like"/>
    <property type="match status" value="1"/>
</dbReference>
<dbReference type="PANTHER" id="PTHR30177:SF4">
    <property type="entry name" value="OSMOPROTECTANT IMPORT PERMEASE PROTEIN OSMW"/>
    <property type="match status" value="1"/>
</dbReference>
<dbReference type="InterPro" id="IPR035906">
    <property type="entry name" value="MetI-like_sf"/>
</dbReference>
<dbReference type="Gene3D" id="1.10.3720.10">
    <property type="entry name" value="MetI-like"/>
    <property type="match status" value="1"/>
</dbReference>
<comment type="caution">
    <text evidence="8">The sequence shown here is derived from an EMBL/GenBank/DDBJ whole genome shotgun (WGS) entry which is preliminary data.</text>
</comment>
<dbReference type="RefSeq" id="WP_210055158.1">
    <property type="nucleotide sequence ID" value="NZ_BAAAMH010000004.1"/>
</dbReference>
<evidence type="ECO:0000256" key="2">
    <source>
        <dbReference type="ARBA" id="ARBA00022448"/>
    </source>
</evidence>
<dbReference type="Pfam" id="PF00528">
    <property type="entry name" value="BPD_transp_1"/>
    <property type="match status" value="1"/>
</dbReference>
<proteinExistence type="inferred from homology"/>
<evidence type="ECO:0000256" key="1">
    <source>
        <dbReference type="ARBA" id="ARBA00004141"/>
    </source>
</evidence>
<keyword evidence="9" id="KW-1185">Reference proteome</keyword>
<feature type="domain" description="ABC transmembrane type-1" evidence="7">
    <location>
        <begin position="17"/>
        <end position="199"/>
    </location>
</feature>
<comment type="subcellular location">
    <subcellularLocation>
        <location evidence="6">Cell membrane</location>
        <topology evidence="6">Multi-pass membrane protein</topology>
    </subcellularLocation>
    <subcellularLocation>
        <location evidence="1">Membrane</location>
        <topology evidence="1">Multi-pass membrane protein</topology>
    </subcellularLocation>
</comment>
<dbReference type="InterPro" id="IPR000515">
    <property type="entry name" value="MetI-like"/>
</dbReference>
<feature type="transmembrane region" description="Helical" evidence="6">
    <location>
        <begin position="52"/>
        <end position="71"/>
    </location>
</feature>
<feature type="transmembrane region" description="Helical" evidence="6">
    <location>
        <begin position="20"/>
        <end position="43"/>
    </location>
</feature>
<comment type="similarity">
    <text evidence="6">Belongs to the binding-protein-dependent transport system permease family.</text>
</comment>
<name>A0ABS4Z8H5_9ACTN</name>
<keyword evidence="2 6" id="KW-0813">Transport</keyword>
<dbReference type="EMBL" id="JAGIOB010000001">
    <property type="protein sequence ID" value="MBP2417012.1"/>
    <property type="molecule type" value="Genomic_DNA"/>
</dbReference>
<evidence type="ECO:0000313" key="9">
    <source>
        <dbReference type="Proteomes" id="UP000758168"/>
    </source>
</evidence>